<evidence type="ECO:0000256" key="4">
    <source>
        <dbReference type="PROSITE-ProRule" id="PRU00023"/>
    </source>
</evidence>
<dbReference type="InterPro" id="IPR045234">
    <property type="entry name" value="Unkempt-like"/>
</dbReference>
<dbReference type="Proteomes" id="UP000327157">
    <property type="component" value="Chromosome 11"/>
</dbReference>
<name>A0A5N5FXR3_9ROSA</name>
<dbReference type="AlphaFoldDB" id="A0A5N5FXR3"/>
<evidence type="ECO:0000256" key="5">
    <source>
        <dbReference type="PROSITE-ProRule" id="PRU00723"/>
    </source>
</evidence>
<protein>
    <submittedName>
        <fullName evidence="7">Zinc finger CCCH domain-containing protein 56-like</fullName>
    </submittedName>
</protein>
<evidence type="ECO:0000259" key="6">
    <source>
        <dbReference type="PROSITE" id="PS50103"/>
    </source>
</evidence>
<keyword evidence="3 5" id="KW-0862">Zinc</keyword>
<feature type="repeat" description="ANK" evidence="4">
    <location>
        <begin position="120"/>
        <end position="155"/>
    </location>
</feature>
<keyword evidence="2 5" id="KW-0863">Zinc-finger</keyword>
<evidence type="ECO:0000313" key="7">
    <source>
        <dbReference type="EMBL" id="KAB2606170.1"/>
    </source>
</evidence>
<dbReference type="Gene3D" id="1.25.40.20">
    <property type="entry name" value="Ankyrin repeat-containing domain"/>
    <property type="match status" value="1"/>
</dbReference>
<dbReference type="Gene3D" id="3.30.1370.210">
    <property type="match status" value="1"/>
</dbReference>
<keyword evidence="4" id="KW-0040">ANK repeat</keyword>
<dbReference type="GO" id="GO:0008270">
    <property type="term" value="F:zinc ion binding"/>
    <property type="evidence" value="ECO:0007669"/>
    <property type="project" value="UniProtKB-KW"/>
</dbReference>
<dbReference type="PANTHER" id="PTHR14493">
    <property type="entry name" value="UNKEMPT FAMILY MEMBER"/>
    <property type="match status" value="1"/>
</dbReference>
<evidence type="ECO:0000256" key="2">
    <source>
        <dbReference type="ARBA" id="ARBA00022771"/>
    </source>
</evidence>
<dbReference type="PROSITE" id="PS50088">
    <property type="entry name" value="ANK_REPEAT"/>
    <property type="match status" value="1"/>
</dbReference>
<keyword evidence="1 5" id="KW-0479">Metal-binding</keyword>
<keyword evidence="8" id="KW-1185">Reference proteome</keyword>
<dbReference type="InterPro" id="IPR036770">
    <property type="entry name" value="Ankyrin_rpt-contain_sf"/>
</dbReference>
<dbReference type="InterPro" id="IPR002110">
    <property type="entry name" value="Ankyrin_rpt"/>
</dbReference>
<dbReference type="SUPFAM" id="SSF48403">
    <property type="entry name" value="Ankyrin repeat"/>
    <property type="match status" value="1"/>
</dbReference>
<feature type="zinc finger region" description="C3H1-type" evidence="5">
    <location>
        <begin position="277"/>
        <end position="299"/>
    </location>
</feature>
<dbReference type="SMART" id="SM00356">
    <property type="entry name" value="ZnF_C3H1"/>
    <property type="match status" value="2"/>
</dbReference>
<dbReference type="OrthoDB" id="410307at2759"/>
<proteinExistence type="predicted"/>
<dbReference type="Pfam" id="PF00642">
    <property type="entry name" value="zf-CCCH"/>
    <property type="match status" value="1"/>
</dbReference>
<reference evidence="7 8" key="3">
    <citation type="submission" date="2019-11" db="EMBL/GenBank/DDBJ databases">
        <title>A de novo genome assembly of a pear dwarfing rootstock.</title>
        <authorList>
            <person name="Wang F."/>
            <person name="Wang J."/>
            <person name="Li S."/>
            <person name="Zhang Y."/>
            <person name="Fang M."/>
            <person name="Ma L."/>
            <person name="Zhao Y."/>
            <person name="Jiang S."/>
        </authorList>
    </citation>
    <scope>NUCLEOTIDE SEQUENCE [LARGE SCALE GENOMIC DNA]</scope>
    <source>
        <strain evidence="7">S2</strain>
        <tissue evidence="7">Leaf</tissue>
    </source>
</reference>
<dbReference type="InterPro" id="IPR000571">
    <property type="entry name" value="Znf_CCCH"/>
</dbReference>
<dbReference type="SMART" id="SM00248">
    <property type="entry name" value="ANK"/>
    <property type="match status" value="2"/>
</dbReference>
<dbReference type="EMBL" id="SMOL01000559">
    <property type="protein sequence ID" value="KAB2606170.1"/>
    <property type="molecule type" value="Genomic_DNA"/>
</dbReference>
<dbReference type="PROSITE" id="PS50103">
    <property type="entry name" value="ZF_C3H1"/>
    <property type="match status" value="1"/>
</dbReference>
<reference evidence="8" key="2">
    <citation type="submission" date="2019-10" db="EMBL/GenBank/DDBJ databases">
        <title>A de novo genome assembly of a pear dwarfing rootstock.</title>
        <authorList>
            <person name="Wang F."/>
            <person name="Wang J."/>
            <person name="Li S."/>
            <person name="Zhang Y."/>
            <person name="Fang M."/>
            <person name="Ma L."/>
            <person name="Zhao Y."/>
            <person name="Jiang S."/>
        </authorList>
    </citation>
    <scope>NUCLEOTIDE SEQUENCE [LARGE SCALE GENOMIC DNA]</scope>
</reference>
<accession>A0A5N5FXR3</accession>
<comment type="caution">
    <text evidence="7">The sequence shown here is derived from an EMBL/GenBank/DDBJ whole genome shotgun (WGS) entry which is preliminary data.</text>
</comment>
<organism evidence="7 8">
    <name type="scientific">Pyrus ussuriensis x Pyrus communis</name>
    <dbReference type="NCBI Taxonomy" id="2448454"/>
    <lineage>
        <taxon>Eukaryota</taxon>
        <taxon>Viridiplantae</taxon>
        <taxon>Streptophyta</taxon>
        <taxon>Embryophyta</taxon>
        <taxon>Tracheophyta</taxon>
        <taxon>Spermatophyta</taxon>
        <taxon>Magnoliopsida</taxon>
        <taxon>eudicotyledons</taxon>
        <taxon>Gunneridae</taxon>
        <taxon>Pentapetalae</taxon>
        <taxon>rosids</taxon>
        <taxon>fabids</taxon>
        <taxon>Rosales</taxon>
        <taxon>Rosaceae</taxon>
        <taxon>Amygdaloideae</taxon>
        <taxon>Maleae</taxon>
        <taxon>Pyrus</taxon>
    </lineage>
</organism>
<gene>
    <name evidence="7" type="ORF">D8674_005887</name>
</gene>
<dbReference type="PROSITE" id="PS50297">
    <property type="entry name" value="ANK_REP_REGION"/>
    <property type="match status" value="1"/>
</dbReference>
<evidence type="ECO:0000256" key="1">
    <source>
        <dbReference type="ARBA" id="ARBA00022723"/>
    </source>
</evidence>
<dbReference type="GO" id="GO:0010468">
    <property type="term" value="P:regulation of gene expression"/>
    <property type="evidence" value="ECO:0007669"/>
    <property type="project" value="UniProtKB-ARBA"/>
</dbReference>
<evidence type="ECO:0000256" key="3">
    <source>
        <dbReference type="ARBA" id="ARBA00022833"/>
    </source>
</evidence>
<feature type="domain" description="C3H1-type" evidence="6">
    <location>
        <begin position="277"/>
        <end position="299"/>
    </location>
</feature>
<dbReference type="PRINTS" id="PR01415">
    <property type="entry name" value="ANKYRIN"/>
</dbReference>
<dbReference type="Pfam" id="PF12796">
    <property type="entry name" value="Ank_2"/>
    <property type="match status" value="1"/>
</dbReference>
<dbReference type="PANTHER" id="PTHR14493:SF50">
    <property type="entry name" value="RING FINGER PROTEIN UNKEMPT"/>
    <property type="match status" value="1"/>
</dbReference>
<reference evidence="7 8" key="1">
    <citation type="submission" date="2019-09" db="EMBL/GenBank/DDBJ databases">
        <authorList>
            <person name="Ou C."/>
        </authorList>
    </citation>
    <scope>NUCLEOTIDE SEQUENCE [LARGE SCALE GENOMIC DNA]</scope>
    <source>
        <strain evidence="7">S2</strain>
        <tissue evidence="7">Leaf</tissue>
    </source>
</reference>
<sequence>MCGALEQLSSEPRVPLSSQQREIVNRSMVNPIKTVETEHSFSSLLELTADNDVEGFKQSISAVATVNEIGLWYGRQGASSRMVLECRTPLMVASKYGCVDVVKLILSLSEADINLFLGPDNSTALHCAASGGSKKAVETVKVLLQAGADPNATDANRCFPFDVIVAPLNRSNLKVVLQELLQYDGSVHASNVCFGSNSPFLSTSSNDSMPSSIPDSTYNSDAIHVSSTPEKKEYPFDLSLPNIKNSIYATDEFRKFSFKIRACLRRDPRKFHYSCMPCFDFRKGTCRRGDLCEYAHGVFECWLHPAQYKTRLCKDGSSCLRQVCFFAHKPEEVRPLYVSTGSAMPSPHSAISSAAFMDMAAALSLLPGLPKAVQARSTPPFTPPMSPHNGISDLHLSGSNLQASRLRSYFNANNVPTEEVNMLHNFEMQHQQPLHDGSSISYSYISASSMSHPHRPETLTPSNLNDLFTSQVSSPRFAEQLAYSPAFSTSKISGVRNQLQQQQTMLSPSRTNVFSPRTVDQNLLQVSFGHSSPRMMSPQSIKPLSPVGTRVSTLAQRKKQKPLYNPNSCDVGSNGVGSPVPSISKWESTSAKLDWCVRTDELGHLKKLDYTEHNVDEPDVSWVQSLVKESLSDAK</sequence>
<evidence type="ECO:0000313" key="8">
    <source>
        <dbReference type="Proteomes" id="UP000327157"/>
    </source>
</evidence>